<proteinExistence type="predicted"/>
<organism evidence="5 6">
    <name type="scientific">Rhizobium rosettiformans</name>
    <dbReference type="NCBI Taxonomy" id="1368430"/>
    <lineage>
        <taxon>Bacteria</taxon>
        <taxon>Pseudomonadati</taxon>
        <taxon>Pseudomonadota</taxon>
        <taxon>Alphaproteobacteria</taxon>
        <taxon>Hyphomicrobiales</taxon>
        <taxon>Rhizobiaceae</taxon>
        <taxon>Rhizobium/Agrobacterium group</taxon>
        <taxon>Rhizobium</taxon>
    </lineage>
</organism>
<evidence type="ECO:0000256" key="1">
    <source>
        <dbReference type="ARBA" id="ARBA00023015"/>
    </source>
</evidence>
<sequence>MGISRTPIRDCMAILSKEGLVVVRSKRGSFVFETNVADIGEICDYRLMLELQGIKAAIGQARGDYLAAMTQILRGMEEALERGDSVAYGTADTAFHQLAFDLCGNSYLRDAYSLVAGRIAALRANITAPYDERRRESFGEHCAMADMIADGRFAELEAALSLHVRRTRDVYIRAIREGHLGPASAAVDDPD</sequence>
<keyword evidence="5" id="KW-0614">Plasmid</keyword>
<gene>
    <name evidence="5" type="ORF">D4A92_21705</name>
</gene>
<dbReference type="PANTHER" id="PTHR43537:SF50">
    <property type="entry name" value="TRANSCRIPTIONAL REGULATORY PROTEIN"/>
    <property type="match status" value="1"/>
</dbReference>
<dbReference type="SUPFAM" id="SSF46785">
    <property type="entry name" value="Winged helix' DNA-binding domain"/>
    <property type="match status" value="1"/>
</dbReference>
<dbReference type="Gene3D" id="1.10.10.10">
    <property type="entry name" value="Winged helix-like DNA-binding domain superfamily/Winged helix DNA-binding domain"/>
    <property type="match status" value="1"/>
</dbReference>
<dbReference type="PANTHER" id="PTHR43537">
    <property type="entry name" value="TRANSCRIPTIONAL REGULATOR, GNTR FAMILY"/>
    <property type="match status" value="1"/>
</dbReference>
<keyword evidence="6" id="KW-1185">Reference proteome</keyword>
<dbReference type="Pfam" id="PF07729">
    <property type="entry name" value="FCD"/>
    <property type="match status" value="1"/>
</dbReference>
<evidence type="ECO:0000313" key="5">
    <source>
        <dbReference type="EMBL" id="QRF54553.1"/>
    </source>
</evidence>
<dbReference type="EMBL" id="CP032406">
    <property type="protein sequence ID" value="QRF54553.1"/>
    <property type="molecule type" value="Genomic_DNA"/>
</dbReference>
<dbReference type="SMART" id="SM00895">
    <property type="entry name" value="FCD"/>
    <property type="match status" value="1"/>
</dbReference>
<dbReference type="InterPro" id="IPR011711">
    <property type="entry name" value="GntR_C"/>
</dbReference>
<keyword evidence="1" id="KW-0805">Transcription regulation</keyword>
<evidence type="ECO:0000256" key="2">
    <source>
        <dbReference type="ARBA" id="ARBA00023125"/>
    </source>
</evidence>
<keyword evidence="2" id="KW-0238">DNA-binding</keyword>
<evidence type="ECO:0000259" key="4">
    <source>
        <dbReference type="SMART" id="SM00895"/>
    </source>
</evidence>
<accession>A0ABX7F276</accession>
<protein>
    <submittedName>
        <fullName evidence="5">GntR family transcriptional regulator</fullName>
    </submittedName>
</protein>
<evidence type="ECO:0000313" key="6">
    <source>
        <dbReference type="Proteomes" id="UP000596351"/>
    </source>
</evidence>
<reference evidence="5 6" key="1">
    <citation type="submission" date="2018-09" db="EMBL/GenBank/DDBJ databases">
        <title>Rhizobium sp. MAE2-X.</title>
        <authorList>
            <person name="Lee Y."/>
            <person name="Jeon C.O."/>
        </authorList>
    </citation>
    <scope>NUCLEOTIDE SEQUENCE [LARGE SCALE GENOMIC DNA]</scope>
    <source>
        <strain evidence="5 6">MAE2-X</strain>
        <plasmid evidence="5 6">p1</plasmid>
    </source>
</reference>
<geneLocation type="plasmid" evidence="5 6">
    <name>p1</name>
</geneLocation>
<dbReference type="InterPro" id="IPR036388">
    <property type="entry name" value="WH-like_DNA-bd_sf"/>
</dbReference>
<feature type="domain" description="GntR C-terminal" evidence="4">
    <location>
        <begin position="41"/>
        <end position="166"/>
    </location>
</feature>
<dbReference type="SUPFAM" id="SSF48008">
    <property type="entry name" value="GntR ligand-binding domain-like"/>
    <property type="match status" value="1"/>
</dbReference>
<name>A0ABX7F276_9HYPH</name>
<dbReference type="InterPro" id="IPR008920">
    <property type="entry name" value="TF_FadR/GntR_C"/>
</dbReference>
<keyword evidence="3" id="KW-0804">Transcription</keyword>
<dbReference type="InterPro" id="IPR036390">
    <property type="entry name" value="WH_DNA-bd_sf"/>
</dbReference>
<dbReference type="Gene3D" id="1.20.120.530">
    <property type="entry name" value="GntR ligand-binding domain-like"/>
    <property type="match status" value="1"/>
</dbReference>
<evidence type="ECO:0000256" key="3">
    <source>
        <dbReference type="ARBA" id="ARBA00023163"/>
    </source>
</evidence>
<dbReference type="Proteomes" id="UP000596351">
    <property type="component" value="Plasmid p1"/>
</dbReference>